<evidence type="ECO:0000256" key="4">
    <source>
        <dbReference type="HAMAP-Rule" id="MF_01368"/>
    </source>
</evidence>
<dbReference type="GO" id="GO:0022625">
    <property type="term" value="C:cytosolic large ribosomal subunit"/>
    <property type="evidence" value="ECO:0007669"/>
    <property type="project" value="TreeGrafter"/>
</dbReference>
<dbReference type="NCBIfam" id="TIGR00059">
    <property type="entry name" value="L17"/>
    <property type="match status" value="1"/>
</dbReference>
<name>E7G4H9_9HELI</name>
<protein>
    <recommendedName>
        <fullName evidence="4">Large ribosomal subunit protein bL17</fullName>
    </recommendedName>
</protein>
<comment type="similarity">
    <text evidence="1 4 5">Belongs to the bacterial ribosomal protein bL17 family.</text>
</comment>
<accession>E7G4H9</accession>
<evidence type="ECO:0000313" key="6">
    <source>
        <dbReference type="EMBL" id="EFX41672.1"/>
    </source>
</evidence>
<dbReference type="PANTHER" id="PTHR14413">
    <property type="entry name" value="RIBOSOMAL PROTEIN L17"/>
    <property type="match status" value="1"/>
</dbReference>
<evidence type="ECO:0000313" key="7">
    <source>
        <dbReference type="Proteomes" id="UP000054093"/>
    </source>
</evidence>
<sequence length="123" mass="14098">MKKRGKLMRHQNRFRKLGRSSAHRKALLKNLAISLIEHGQIETGIYKAKELRSFIEKLVSTARKGDFNAHRFVFASLQHKKATHKLVSEVAPKYTDRKGGYTRIHRSAIRRGDACTLAKIAFV</sequence>
<dbReference type="GO" id="GO:0006412">
    <property type="term" value="P:translation"/>
    <property type="evidence" value="ECO:0007669"/>
    <property type="project" value="UniProtKB-UniRule"/>
</dbReference>
<dbReference type="Gene3D" id="3.90.1030.10">
    <property type="entry name" value="Ribosomal protein L17"/>
    <property type="match status" value="1"/>
</dbReference>
<evidence type="ECO:0000256" key="2">
    <source>
        <dbReference type="ARBA" id="ARBA00022980"/>
    </source>
</evidence>
<dbReference type="EMBL" id="ADHO01000173">
    <property type="protein sequence ID" value="EFX41672.1"/>
    <property type="molecule type" value="Genomic_DNA"/>
</dbReference>
<organism evidence="6 7">
    <name type="scientific">Helicobacter suis HS5</name>
    <dbReference type="NCBI Taxonomy" id="710394"/>
    <lineage>
        <taxon>Bacteria</taxon>
        <taxon>Pseudomonadati</taxon>
        <taxon>Campylobacterota</taxon>
        <taxon>Epsilonproteobacteria</taxon>
        <taxon>Campylobacterales</taxon>
        <taxon>Helicobacteraceae</taxon>
        <taxon>Helicobacter</taxon>
    </lineage>
</organism>
<gene>
    <name evidence="4 6" type="primary">rplQ</name>
    <name evidence="6" type="ORF">HSUHS5_0890</name>
</gene>
<dbReference type="InterPro" id="IPR000456">
    <property type="entry name" value="Ribosomal_bL17"/>
</dbReference>
<comment type="caution">
    <text evidence="6">The sequence shown here is derived from an EMBL/GenBank/DDBJ whole genome shotgun (WGS) entry which is preliminary data.</text>
</comment>
<keyword evidence="2 4" id="KW-0689">Ribosomal protein</keyword>
<comment type="subunit">
    <text evidence="4">Part of the 50S ribosomal subunit. Contacts protein L32.</text>
</comment>
<evidence type="ECO:0000256" key="1">
    <source>
        <dbReference type="ARBA" id="ARBA00008777"/>
    </source>
</evidence>
<proteinExistence type="inferred from homology"/>
<dbReference type="Pfam" id="PF01196">
    <property type="entry name" value="Ribosomal_L17"/>
    <property type="match status" value="1"/>
</dbReference>
<evidence type="ECO:0000256" key="5">
    <source>
        <dbReference type="RuleBase" id="RU000660"/>
    </source>
</evidence>
<keyword evidence="3 4" id="KW-0687">Ribonucleoprotein</keyword>
<dbReference type="SUPFAM" id="SSF64263">
    <property type="entry name" value="Prokaryotic ribosomal protein L17"/>
    <property type="match status" value="1"/>
</dbReference>
<dbReference type="InterPro" id="IPR036373">
    <property type="entry name" value="Ribosomal_bL17_sf"/>
</dbReference>
<dbReference type="HAMAP" id="MF_01368">
    <property type="entry name" value="Ribosomal_bL17"/>
    <property type="match status" value="1"/>
</dbReference>
<dbReference type="GO" id="GO:0003735">
    <property type="term" value="F:structural constituent of ribosome"/>
    <property type="evidence" value="ECO:0007669"/>
    <property type="project" value="InterPro"/>
</dbReference>
<dbReference type="AlphaFoldDB" id="E7G4H9"/>
<reference evidence="6 7" key="1">
    <citation type="journal article" date="2011" name="Vet. Res.">
        <title>Genome sequence of Helicobacter suis supports its role in gastric pathology.</title>
        <authorList>
            <person name="Vermoote M."/>
            <person name="Vandekerckhove T.T."/>
            <person name="Flahou B."/>
            <person name="Pasmans F."/>
            <person name="Smet A."/>
            <person name="De Groote D."/>
            <person name="Van Criekinge W."/>
            <person name="Ducatelle R."/>
            <person name="Haesebrouck F."/>
        </authorList>
    </citation>
    <scope>NUCLEOTIDE SEQUENCE [LARGE SCALE GENOMIC DNA]</scope>
    <source>
        <strain evidence="6 7">HS5</strain>
    </source>
</reference>
<evidence type="ECO:0000256" key="3">
    <source>
        <dbReference type="ARBA" id="ARBA00023274"/>
    </source>
</evidence>
<dbReference type="Proteomes" id="UP000054093">
    <property type="component" value="Unassembled WGS sequence"/>
</dbReference>
<dbReference type="PANTHER" id="PTHR14413:SF16">
    <property type="entry name" value="LARGE RIBOSOMAL SUBUNIT PROTEIN BL17M"/>
    <property type="match status" value="1"/>
</dbReference>